<keyword evidence="4" id="KW-1185">Reference proteome</keyword>
<protein>
    <submittedName>
        <fullName evidence="3">Uncharacterized protein</fullName>
    </submittedName>
</protein>
<keyword evidence="1" id="KW-0812">Transmembrane</keyword>
<keyword evidence="1" id="KW-0472">Membrane</keyword>
<reference evidence="3 4" key="1">
    <citation type="submission" date="2018-08" db="EMBL/GenBank/DDBJ databases">
        <title>Genomic Encyclopedia of Type Strains, Phase III (KMG-III): the genomes of soil and plant-associated and newly described type strains.</title>
        <authorList>
            <person name="Whitman W."/>
        </authorList>
    </citation>
    <scope>NUCLEOTIDE SEQUENCE [LARGE SCALE GENOMIC DNA]</scope>
    <source>
        <strain evidence="3 4">CECT 7375</strain>
    </source>
</reference>
<sequence>MKKKAVTACWSLLASLVADYAFAQAGEGNVLLTFHNVAFFLVGLFLAAGVYYKQFLMRRKSKTKGRVHHDASDD</sequence>
<proteinExistence type="predicted"/>
<comment type="caution">
    <text evidence="3">The sequence shown here is derived from an EMBL/GenBank/DDBJ whole genome shotgun (WGS) entry which is preliminary data.</text>
</comment>
<dbReference type="RefSeq" id="WP_115898914.1">
    <property type="nucleotide sequence ID" value="NZ_QUNG01000015.1"/>
</dbReference>
<gene>
    <name evidence="3" type="ORF">DFP81_11557</name>
</gene>
<feature type="signal peptide" evidence="2">
    <location>
        <begin position="1"/>
        <end position="23"/>
    </location>
</feature>
<accession>A0A3E0DF52</accession>
<keyword evidence="2" id="KW-0732">Signal</keyword>
<dbReference type="EMBL" id="QUNG01000015">
    <property type="protein sequence ID" value="REG81336.1"/>
    <property type="molecule type" value="Genomic_DNA"/>
</dbReference>
<evidence type="ECO:0000313" key="3">
    <source>
        <dbReference type="EMBL" id="REG81336.1"/>
    </source>
</evidence>
<feature type="transmembrane region" description="Helical" evidence="1">
    <location>
        <begin position="33"/>
        <end position="52"/>
    </location>
</feature>
<keyword evidence="1" id="KW-1133">Transmembrane helix</keyword>
<evidence type="ECO:0000256" key="1">
    <source>
        <dbReference type="SAM" id="Phobius"/>
    </source>
</evidence>
<evidence type="ECO:0000256" key="2">
    <source>
        <dbReference type="SAM" id="SignalP"/>
    </source>
</evidence>
<dbReference type="Proteomes" id="UP000256542">
    <property type="component" value="Unassembled WGS sequence"/>
</dbReference>
<organism evidence="3 4">
    <name type="scientific">Marinomonas pollencensis</name>
    <dbReference type="NCBI Taxonomy" id="491954"/>
    <lineage>
        <taxon>Bacteria</taxon>
        <taxon>Pseudomonadati</taxon>
        <taxon>Pseudomonadota</taxon>
        <taxon>Gammaproteobacteria</taxon>
        <taxon>Oceanospirillales</taxon>
        <taxon>Oceanospirillaceae</taxon>
        <taxon>Marinomonas</taxon>
    </lineage>
</organism>
<name>A0A3E0DF52_9GAMM</name>
<dbReference type="AlphaFoldDB" id="A0A3E0DF52"/>
<evidence type="ECO:0000313" key="4">
    <source>
        <dbReference type="Proteomes" id="UP000256542"/>
    </source>
</evidence>
<feature type="chain" id="PRO_5017578825" evidence="2">
    <location>
        <begin position="24"/>
        <end position="74"/>
    </location>
</feature>